<evidence type="ECO:0000313" key="9">
    <source>
        <dbReference type="Proteomes" id="UP001177160"/>
    </source>
</evidence>
<dbReference type="PROSITE" id="PS00138">
    <property type="entry name" value="SUBTILASE_SER"/>
    <property type="match status" value="1"/>
</dbReference>
<dbReference type="InterPro" id="IPR023827">
    <property type="entry name" value="Peptidase_S8_Asp-AS"/>
</dbReference>
<evidence type="ECO:0000256" key="2">
    <source>
        <dbReference type="ARBA" id="ARBA00022670"/>
    </source>
</evidence>
<name>A0ABT2Y7K7_9MOLU</name>
<evidence type="ECO:0000256" key="6">
    <source>
        <dbReference type="RuleBase" id="RU003355"/>
    </source>
</evidence>
<feature type="active site" description="Charge relay system" evidence="5">
    <location>
        <position position="168"/>
    </location>
</feature>
<accession>A0ABT2Y7K7</accession>
<dbReference type="Pfam" id="PF00082">
    <property type="entry name" value="Peptidase_S8"/>
    <property type="match status" value="1"/>
</dbReference>
<evidence type="ECO:0000256" key="4">
    <source>
        <dbReference type="ARBA" id="ARBA00022825"/>
    </source>
</evidence>
<comment type="caution">
    <text evidence="8">The sequence shown here is derived from an EMBL/GenBank/DDBJ whole genome shotgun (WGS) entry which is preliminary data.</text>
</comment>
<dbReference type="InterPro" id="IPR050131">
    <property type="entry name" value="Peptidase_S8_subtilisin-like"/>
</dbReference>
<keyword evidence="9" id="KW-1185">Reference proteome</keyword>
<dbReference type="PRINTS" id="PR00723">
    <property type="entry name" value="SUBTILISIN"/>
</dbReference>
<dbReference type="RefSeq" id="WP_263608919.1">
    <property type="nucleotide sequence ID" value="NZ_JAOVQM010000008.1"/>
</dbReference>
<dbReference type="SUPFAM" id="SSF52743">
    <property type="entry name" value="Subtilisin-like"/>
    <property type="match status" value="1"/>
</dbReference>
<dbReference type="EMBL" id="JAOVQM010000008">
    <property type="protein sequence ID" value="MCV2232730.1"/>
    <property type="molecule type" value="Genomic_DNA"/>
</dbReference>
<dbReference type="PROSITE" id="PS00136">
    <property type="entry name" value="SUBTILASE_ASP"/>
    <property type="match status" value="1"/>
</dbReference>
<dbReference type="Gene3D" id="3.40.50.200">
    <property type="entry name" value="Peptidase S8/S53 domain"/>
    <property type="match status" value="1"/>
</dbReference>
<dbReference type="PANTHER" id="PTHR43806">
    <property type="entry name" value="PEPTIDASE S8"/>
    <property type="match status" value="1"/>
</dbReference>
<organism evidence="8 9">
    <name type="scientific">Paracholeplasma manati</name>
    <dbReference type="NCBI Taxonomy" id="591373"/>
    <lineage>
        <taxon>Bacteria</taxon>
        <taxon>Bacillati</taxon>
        <taxon>Mycoplasmatota</taxon>
        <taxon>Mollicutes</taxon>
        <taxon>Acholeplasmatales</taxon>
        <taxon>Acholeplasmataceae</taxon>
        <taxon>Paracholeplasma</taxon>
    </lineage>
</organism>
<sequence>MKKALILSLLILGMVNVTIGFFAHEITPTYALIYETSDTQSLDPWIETHEITLINFDGRLAEVEYRGNDITTLLDAGFVYNSVSVTQASPWDKPIVNDPYFPNQYALKLTNTDDAWDITMGSNLVTVAIIDTGIDTNHPEFAGRISELSYNAVTQTTGLTAIEDDEGHGTMVAGVIGANIDNSTGVAGVTNQVELMVIKANESGKDTFKDSDIIRGIYYAADFGADIINLSLGSTYANPLTKKAVEYAESHNVLVVAASGNDGENIKVYPASFDSVVSVGSINQYSERSSFSNYNDAVDVVAPGSGIVTTNLGNAYATVNGTSFSSPYVAGIAALYKSLNPGATVSHLNEVIRSTAKDLGSAGYDIYYGHGLIDALALVTLSYVQVMIDYPEALEDSYYYITSGSTIDIERPPAIEYYEFVGWFLDPTFQTPYESTQVFTTNTTIYPYYRPTHAQVQWVIDGNLVTSEMWLLNSVPTLPDTVLPSVTFYGWFEDALFTIPVTDFTVTENKTYYGYYQVQYFELQYLSEDHTTVISVVQYSSIEPIEWMAGPEKPSDNYYNYTFIGWTEVTLYEQEIVVVYPIYRKTLKPGLAGLNPGVDTIIEGQPYIDNGIYTLIDGLTIQFKDVIDTHVVGIQTITYELYDGDTLVYTLIRKVRVLTDNQVNVTLNKAYTTLYVGDSYVEKGVTYNKGILEISGSVDTHTAGVYKITYTVTYKDQVIVKSRYVIVLPNEIETPVGYLPNKKEDDIYEN</sequence>
<dbReference type="InterPro" id="IPR000209">
    <property type="entry name" value="Peptidase_S8/S53_dom"/>
</dbReference>
<reference evidence="8" key="1">
    <citation type="submission" date="2022-09" db="EMBL/GenBank/DDBJ databases">
        <title>Novel Mycoplasma species identified in domestic and wild animals.</title>
        <authorList>
            <person name="Volokhov D.V."/>
            <person name="Furtak V.A."/>
            <person name="Zagorodnyaya T.A."/>
        </authorList>
    </citation>
    <scope>NUCLEOTIDE SEQUENCE</scope>
    <source>
        <strain evidence="8">Oakley</strain>
    </source>
</reference>
<feature type="active site" description="Charge relay system" evidence="5">
    <location>
        <position position="131"/>
    </location>
</feature>
<evidence type="ECO:0000256" key="3">
    <source>
        <dbReference type="ARBA" id="ARBA00022801"/>
    </source>
</evidence>
<evidence type="ECO:0000256" key="5">
    <source>
        <dbReference type="PROSITE-ProRule" id="PRU01240"/>
    </source>
</evidence>
<dbReference type="PANTHER" id="PTHR43806:SF11">
    <property type="entry name" value="CEREVISIN-RELATED"/>
    <property type="match status" value="1"/>
</dbReference>
<dbReference type="InterPro" id="IPR015500">
    <property type="entry name" value="Peptidase_S8_subtilisin-rel"/>
</dbReference>
<keyword evidence="2 5" id="KW-0645">Protease</keyword>
<protein>
    <submittedName>
        <fullName evidence="8">S8 family serine peptidase</fullName>
    </submittedName>
</protein>
<evidence type="ECO:0000256" key="1">
    <source>
        <dbReference type="ARBA" id="ARBA00011073"/>
    </source>
</evidence>
<dbReference type="InterPro" id="IPR023828">
    <property type="entry name" value="Peptidase_S8_Ser-AS"/>
</dbReference>
<evidence type="ECO:0000259" key="7">
    <source>
        <dbReference type="Pfam" id="PF00082"/>
    </source>
</evidence>
<feature type="active site" description="Charge relay system" evidence="5">
    <location>
        <position position="323"/>
    </location>
</feature>
<dbReference type="PROSITE" id="PS00137">
    <property type="entry name" value="SUBTILASE_HIS"/>
    <property type="match status" value="1"/>
</dbReference>
<proteinExistence type="inferred from homology"/>
<keyword evidence="3 5" id="KW-0378">Hydrolase</keyword>
<keyword evidence="4 5" id="KW-0720">Serine protease</keyword>
<evidence type="ECO:0000313" key="8">
    <source>
        <dbReference type="EMBL" id="MCV2232730.1"/>
    </source>
</evidence>
<gene>
    <name evidence="8" type="ORF">N7548_07850</name>
</gene>
<dbReference type="Proteomes" id="UP001177160">
    <property type="component" value="Unassembled WGS sequence"/>
</dbReference>
<dbReference type="InterPro" id="IPR022398">
    <property type="entry name" value="Peptidase_S8_His-AS"/>
</dbReference>
<feature type="domain" description="Peptidase S8/S53" evidence="7">
    <location>
        <begin position="125"/>
        <end position="371"/>
    </location>
</feature>
<dbReference type="PROSITE" id="PS51892">
    <property type="entry name" value="SUBTILASE"/>
    <property type="match status" value="1"/>
</dbReference>
<comment type="similarity">
    <text evidence="1 5 6">Belongs to the peptidase S8 family.</text>
</comment>
<dbReference type="InterPro" id="IPR036852">
    <property type="entry name" value="Peptidase_S8/S53_dom_sf"/>
</dbReference>